<reference evidence="2" key="1">
    <citation type="submission" date="2016-10" db="EMBL/GenBank/DDBJ databases">
        <authorList>
            <person name="Varghese N."/>
            <person name="Submissions S."/>
        </authorList>
    </citation>
    <scope>NUCLEOTIDE SEQUENCE [LARGE SCALE GENOMIC DNA]</scope>
    <source>
        <strain evidence="2">DSM 25157</strain>
    </source>
</reference>
<keyword evidence="2" id="KW-1185">Reference proteome</keyword>
<proteinExistence type="predicted"/>
<protein>
    <submittedName>
        <fullName evidence="1">Uncharacterized protein</fullName>
    </submittedName>
</protein>
<dbReference type="RefSeq" id="WP_244273765.1">
    <property type="nucleotide sequence ID" value="NZ_FNQJ01000057.1"/>
</dbReference>
<evidence type="ECO:0000313" key="2">
    <source>
        <dbReference type="Proteomes" id="UP000199002"/>
    </source>
</evidence>
<dbReference type="Proteomes" id="UP000199002">
    <property type="component" value="Unassembled WGS sequence"/>
</dbReference>
<dbReference type="AlphaFoldDB" id="A0A1H4FFP6"/>
<accession>A0A1H4FFP6</accession>
<dbReference type="EMBL" id="FNQJ01000057">
    <property type="protein sequence ID" value="SEA95578.1"/>
    <property type="molecule type" value="Genomic_DNA"/>
</dbReference>
<dbReference type="GeneID" id="34231300"/>
<evidence type="ECO:0000313" key="1">
    <source>
        <dbReference type="EMBL" id="SEA95578.1"/>
    </source>
</evidence>
<organism evidence="1 2">
    <name type="scientific">Acidovorax soli</name>
    <dbReference type="NCBI Taxonomy" id="592050"/>
    <lineage>
        <taxon>Bacteria</taxon>
        <taxon>Pseudomonadati</taxon>
        <taxon>Pseudomonadota</taxon>
        <taxon>Betaproteobacteria</taxon>
        <taxon>Burkholderiales</taxon>
        <taxon>Comamonadaceae</taxon>
        <taxon>Acidovorax</taxon>
    </lineage>
</organism>
<name>A0A1H4FFP6_9BURK</name>
<gene>
    <name evidence="1" type="ORF">SAMN05421875_1576</name>
</gene>
<sequence length="74" mass="8375">MLVLGVPSRFMDLNEVDPRELQRSVRFALDLVAAHRIAKGLVIDQERVTALRESLEERLVAAFSEIDIGPMPWS</sequence>